<feature type="modified residue" description="4-aspartylphosphate" evidence="1">
    <location>
        <position position="65"/>
    </location>
</feature>
<dbReference type="CDD" id="cd00156">
    <property type="entry name" value="REC"/>
    <property type="match status" value="1"/>
</dbReference>
<accession>A0A9X1HW01</accession>
<proteinExistence type="predicted"/>
<dbReference type="GO" id="GO:0000160">
    <property type="term" value="P:phosphorelay signal transduction system"/>
    <property type="evidence" value="ECO:0007669"/>
    <property type="project" value="InterPro"/>
</dbReference>
<comment type="caution">
    <text evidence="3">The sequence shown here is derived from an EMBL/GenBank/DDBJ whole genome shotgun (WGS) entry which is preliminary data.</text>
</comment>
<reference evidence="3" key="1">
    <citation type="submission" date="2021-10" db="EMBL/GenBank/DDBJ databases">
        <title>Tamlana sargassums sp. nov., and Tamlana laminarinivorans sp. nov., two new bacteria isolated from the brown alga.</title>
        <authorList>
            <person name="Li J."/>
        </authorList>
    </citation>
    <scope>NUCLEOTIDE SEQUENCE</scope>
    <source>
        <strain evidence="3">PT2-4</strain>
    </source>
</reference>
<dbReference type="SUPFAM" id="SSF52172">
    <property type="entry name" value="CheY-like"/>
    <property type="match status" value="1"/>
</dbReference>
<keyword evidence="1" id="KW-0597">Phosphoprotein</keyword>
<evidence type="ECO:0000256" key="1">
    <source>
        <dbReference type="PROSITE-ProRule" id="PRU00169"/>
    </source>
</evidence>
<dbReference type="Proteomes" id="UP001139199">
    <property type="component" value="Unassembled WGS sequence"/>
</dbReference>
<dbReference type="SMART" id="SM00448">
    <property type="entry name" value="REC"/>
    <property type="match status" value="1"/>
</dbReference>
<dbReference type="InterPro" id="IPR011006">
    <property type="entry name" value="CheY-like_superfamily"/>
</dbReference>
<dbReference type="InterPro" id="IPR001789">
    <property type="entry name" value="Sig_transdc_resp-reg_receiver"/>
</dbReference>
<dbReference type="RefSeq" id="WP_226539486.1">
    <property type="nucleotide sequence ID" value="NZ_JAJAPW010000001.1"/>
</dbReference>
<protein>
    <submittedName>
        <fullName evidence="3">Response regulator</fullName>
    </submittedName>
</protein>
<organism evidence="3 4">
    <name type="scientific">Neotamlana laminarinivorans</name>
    <dbReference type="NCBI Taxonomy" id="2883124"/>
    <lineage>
        <taxon>Bacteria</taxon>
        <taxon>Pseudomonadati</taxon>
        <taxon>Bacteroidota</taxon>
        <taxon>Flavobacteriia</taxon>
        <taxon>Flavobacteriales</taxon>
        <taxon>Flavobacteriaceae</taxon>
        <taxon>Neotamlana</taxon>
    </lineage>
</organism>
<name>A0A9X1HW01_9FLAO</name>
<evidence type="ECO:0000313" key="4">
    <source>
        <dbReference type="Proteomes" id="UP001139199"/>
    </source>
</evidence>
<evidence type="ECO:0000313" key="3">
    <source>
        <dbReference type="EMBL" id="MCB4797224.1"/>
    </source>
</evidence>
<dbReference type="EMBL" id="JAJAPW010000001">
    <property type="protein sequence ID" value="MCB4797224.1"/>
    <property type="molecule type" value="Genomic_DNA"/>
</dbReference>
<keyword evidence="4" id="KW-1185">Reference proteome</keyword>
<dbReference type="Gene3D" id="3.40.50.2300">
    <property type="match status" value="1"/>
</dbReference>
<feature type="domain" description="Response regulatory" evidence="2">
    <location>
        <begin position="6"/>
        <end position="137"/>
    </location>
</feature>
<gene>
    <name evidence="3" type="ORF">LG649_00075</name>
</gene>
<dbReference type="AlphaFoldDB" id="A0A9X1HW01"/>
<dbReference type="Pfam" id="PF00072">
    <property type="entry name" value="Response_reg"/>
    <property type="match status" value="1"/>
</dbReference>
<dbReference type="PROSITE" id="PS50110">
    <property type="entry name" value="RESPONSE_REGULATORY"/>
    <property type="match status" value="1"/>
</dbReference>
<evidence type="ECO:0000259" key="2">
    <source>
        <dbReference type="PROSITE" id="PS50110"/>
    </source>
</evidence>
<sequence>MNNVVNTLILDDHPIIVNALKLTLQQVALKLNVSFNIQTANDGDTAELKINNAAIINPFDLAILDISIPPSQNAKLLSGEDIGLKIKAINQDVKIIVMTSLNDNHVLYNIFKTLNPDAFLIKSDIDNQDLIKAITDVLNDTPYYSKTVTKLIRNHMSSQIVLDKIDRDILYHLSVGAKMKDLPKLINLSLAGIERRKRQLRDIFNTPKKDDRALIECAKQKGFV</sequence>